<reference evidence="2 3" key="1">
    <citation type="journal article" date="2015" name="Genome Announc.">
        <title>Expanding the biotechnology potential of lactobacilli through comparative genomics of 213 strains and associated genera.</title>
        <authorList>
            <person name="Sun Z."/>
            <person name="Harris H.M."/>
            <person name="McCann A."/>
            <person name="Guo C."/>
            <person name="Argimon S."/>
            <person name="Zhang W."/>
            <person name="Yang X."/>
            <person name="Jeffery I.B."/>
            <person name="Cooney J.C."/>
            <person name="Kagawa T.F."/>
            <person name="Liu W."/>
            <person name="Song Y."/>
            <person name="Salvetti E."/>
            <person name="Wrobel A."/>
            <person name="Rasinkangas P."/>
            <person name="Parkhill J."/>
            <person name="Rea M.C."/>
            <person name="O'Sullivan O."/>
            <person name="Ritari J."/>
            <person name="Douillard F.P."/>
            <person name="Paul Ross R."/>
            <person name="Yang R."/>
            <person name="Briner A.E."/>
            <person name="Felis G.E."/>
            <person name="de Vos W.M."/>
            <person name="Barrangou R."/>
            <person name="Klaenhammer T.R."/>
            <person name="Caufield P.W."/>
            <person name="Cui Y."/>
            <person name="Zhang H."/>
            <person name="O'Toole P.W."/>
        </authorList>
    </citation>
    <scope>NUCLEOTIDE SEQUENCE [LARGE SCALE GENOMIC DNA]</scope>
    <source>
        <strain evidence="2 3">DSM 16634</strain>
    </source>
</reference>
<dbReference type="eggNOG" id="ENOG5030ANA">
    <property type="taxonomic scope" value="Bacteria"/>
</dbReference>
<evidence type="ECO:0000256" key="1">
    <source>
        <dbReference type="SAM" id="Phobius"/>
    </source>
</evidence>
<gene>
    <name evidence="2" type="ORF">FC32_GL001019</name>
</gene>
<keyword evidence="1" id="KW-0472">Membrane</keyword>
<dbReference type="PATRIC" id="fig|1423724.4.peg.1061"/>
<organism evidence="2 3">
    <name type="scientific">Ligilactobacillus apodemi DSM 16634 = JCM 16172</name>
    <dbReference type="NCBI Taxonomy" id="1423724"/>
    <lineage>
        <taxon>Bacteria</taxon>
        <taxon>Bacillati</taxon>
        <taxon>Bacillota</taxon>
        <taxon>Bacilli</taxon>
        <taxon>Lactobacillales</taxon>
        <taxon>Lactobacillaceae</taxon>
        <taxon>Ligilactobacillus</taxon>
    </lineage>
</organism>
<feature type="transmembrane region" description="Helical" evidence="1">
    <location>
        <begin position="84"/>
        <end position="101"/>
    </location>
</feature>
<feature type="transmembrane region" description="Helical" evidence="1">
    <location>
        <begin position="6"/>
        <end position="29"/>
    </location>
</feature>
<evidence type="ECO:0000313" key="3">
    <source>
        <dbReference type="Proteomes" id="UP000051324"/>
    </source>
</evidence>
<evidence type="ECO:0008006" key="4">
    <source>
        <dbReference type="Google" id="ProtNLM"/>
    </source>
</evidence>
<keyword evidence="1" id="KW-1133">Transmembrane helix</keyword>
<evidence type="ECO:0000313" key="2">
    <source>
        <dbReference type="EMBL" id="KRL83758.1"/>
    </source>
</evidence>
<dbReference type="STRING" id="1423724.FC32_GL001019"/>
<keyword evidence="1" id="KW-0812">Transmembrane</keyword>
<sequence length="103" mass="11796">MSLQHIAWYLAFALAFSFMIPIIFTFFNVDEVTKTGVILFGINVIYAIASGIYAGKRADHFWLILFFPVIYLIGCDFFFDSHTIYCAAFYFLLAAFAYGTVRD</sequence>
<dbReference type="EMBL" id="AZFT01000053">
    <property type="protein sequence ID" value="KRL83758.1"/>
    <property type="molecule type" value="Genomic_DNA"/>
</dbReference>
<protein>
    <recommendedName>
        <fullName evidence="4">Integral membrane protein</fullName>
    </recommendedName>
</protein>
<name>A0A0R1TSB7_9LACO</name>
<dbReference type="Proteomes" id="UP000051324">
    <property type="component" value="Unassembled WGS sequence"/>
</dbReference>
<keyword evidence="3" id="KW-1185">Reference proteome</keyword>
<feature type="transmembrane region" description="Helical" evidence="1">
    <location>
        <begin position="61"/>
        <end position="79"/>
    </location>
</feature>
<accession>A0A0R1TSB7</accession>
<proteinExistence type="predicted"/>
<dbReference type="AlphaFoldDB" id="A0A0R1TSB7"/>
<feature type="transmembrane region" description="Helical" evidence="1">
    <location>
        <begin position="36"/>
        <end position="55"/>
    </location>
</feature>
<comment type="caution">
    <text evidence="2">The sequence shown here is derived from an EMBL/GenBank/DDBJ whole genome shotgun (WGS) entry which is preliminary data.</text>
</comment>